<evidence type="ECO:0000313" key="2">
    <source>
        <dbReference type="Proteomes" id="UP000607653"/>
    </source>
</evidence>
<evidence type="ECO:0000313" key="1">
    <source>
        <dbReference type="EMBL" id="DAD34817.1"/>
    </source>
</evidence>
<organism evidence="1 2">
    <name type="scientific">Nelumbo nucifera</name>
    <name type="common">Sacred lotus</name>
    <dbReference type="NCBI Taxonomy" id="4432"/>
    <lineage>
        <taxon>Eukaryota</taxon>
        <taxon>Viridiplantae</taxon>
        <taxon>Streptophyta</taxon>
        <taxon>Embryophyta</taxon>
        <taxon>Tracheophyta</taxon>
        <taxon>Spermatophyta</taxon>
        <taxon>Magnoliopsida</taxon>
        <taxon>Proteales</taxon>
        <taxon>Nelumbonaceae</taxon>
        <taxon>Nelumbo</taxon>
    </lineage>
</organism>
<comment type="caution">
    <text evidence="1">The sequence shown here is derived from an EMBL/GenBank/DDBJ whole genome shotgun (WGS) entry which is preliminary data.</text>
</comment>
<accession>A0A822YQM7</accession>
<dbReference type="AlphaFoldDB" id="A0A822YQM7"/>
<gene>
    <name evidence="1" type="ORF">HUJ06_005457</name>
</gene>
<reference evidence="1 2" key="1">
    <citation type="journal article" date="2020" name="Mol. Biol. Evol.">
        <title>Distinct Expression and Methylation Patterns for Genes with Different Fates following a Single Whole-Genome Duplication in Flowering Plants.</title>
        <authorList>
            <person name="Shi T."/>
            <person name="Rahmani R.S."/>
            <person name="Gugger P.F."/>
            <person name="Wang M."/>
            <person name="Li H."/>
            <person name="Zhang Y."/>
            <person name="Li Z."/>
            <person name="Wang Q."/>
            <person name="Van de Peer Y."/>
            <person name="Marchal K."/>
            <person name="Chen J."/>
        </authorList>
    </citation>
    <scope>NUCLEOTIDE SEQUENCE [LARGE SCALE GENOMIC DNA]</scope>
    <source>
        <tissue evidence="1">Leaf</tissue>
    </source>
</reference>
<protein>
    <submittedName>
        <fullName evidence="1">Uncharacterized protein</fullName>
    </submittedName>
</protein>
<dbReference type="Proteomes" id="UP000607653">
    <property type="component" value="Unassembled WGS sequence"/>
</dbReference>
<sequence>MQHQLHLNVDPDSNVIFTDGSFVNHLVASAAYVIISPHNSFVTAAAAAVGRKTL</sequence>
<name>A0A822YQM7_NELNU</name>
<keyword evidence="2" id="KW-1185">Reference proteome</keyword>
<proteinExistence type="predicted"/>
<dbReference type="EMBL" id="DUZY01000004">
    <property type="protein sequence ID" value="DAD34817.1"/>
    <property type="molecule type" value="Genomic_DNA"/>
</dbReference>